<sequence length="323" mass="37484">MATTKLGNTKSASRAINYAEKRAEKKSGLNCDVDYAKSAFKATRSLYGKEDGIQAHTIIQSFKPNEVTPEQCNQIGLELAEKIAPNHQVAVYTHTDKEHYHNHIVINSVDLETGNKYQSNKKQRELVKQANDTLCREHGLSVPEKQRETRYTQAEYEIGKEAKKGKKPIPWKEEIRMVIDQTQATNYEELNQDLLQNGMKIERITEKTITYKHLEEDKKVRGSKLGEKYDKGGLEHGYDGRIRRKEQSREQENTRETGPDRKATQAEWDKFANNTRKLEHDRRSSEAARLAHEKSIRDKKEREREREQAQRTSKKSRGFDLEL</sequence>
<feature type="domain" description="MobA/VirD2-like nuclease" evidence="2">
    <location>
        <begin position="20"/>
        <end position="140"/>
    </location>
</feature>
<comment type="caution">
    <text evidence="3">The sequence shown here is derived from an EMBL/GenBank/DDBJ whole genome shotgun (WGS) entry which is preliminary data.</text>
</comment>
<evidence type="ECO:0000313" key="3">
    <source>
        <dbReference type="EMBL" id="MQS77149.1"/>
    </source>
</evidence>
<dbReference type="Pfam" id="PF03432">
    <property type="entry name" value="Relaxase"/>
    <property type="match status" value="1"/>
</dbReference>
<feature type="region of interest" description="Disordered" evidence="1">
    <location>
        <begin position="225"/>
        <end position="323"/>
    </location>
</feature>
<dbReference type="InterPro" id="IPR005094">
    <property type="entry name" value="Endonuclease_MobA/VirD2"/>
</dbReference>
<proteinExistence type="predicted"/>
<accession>A0A5P0ZSW8</accession>
<dbReference type="Proteomes" id="UP000414364">
    <property type="component" value="Unassembled WGS sequence"/>
</dbReference>
<dbReference type="RefSeq" id="WP_153386925.1">
    <property type="nucleotide sequence ID" value="NZ_VDFP01000084.1"/>
</dbReference>
<dbReference type="AlphaFoldDB" id="A0A5P0ZSW8"/>
<dbReference type="EMBL" id="VDFP01000084">
    <property type="protein sequence ID" value="MQS77149.1"/>
    <property type="molecule type" value="Genomic_DNA"/>
</dbReference>
<name>A0A5P0ZSW8_9LACO</name>
<protein>
    <submittedName>
        <fullName evidence="3">Protein rlx</fullName>
    </submittedName>
</protein>
<feature type="compositionally biased region" description="Basic and acidic residues" evidence="1">
    <location>
        <begin position="225"/>
        <end position="309"/>
    </location>
</feature>
<reference evidence="3 4" key="1">
    <citation type="journal article" date="2019" name="Syst. Appl. Microbiol.">
        <title>Polyphasic characterization of two novel Lactobacillus spp. isolated from blown salami packages: Description of Lactobacillus halodurans sp. nov. and Lactobacillus salsicarnum sp. nov.</title>
        <authorList>
            <person name="Schuster J.A."/>
            <person name="Klingl A."/>
            <person name="Vogel R.F."/>
            <person name="Ehrmann M.A."/>
        </authorList>
    </citation>
    <scope>NUCLEOTIDE SEQUENCE [LARGE SCALE GENOMIC DNA]</scope>
    <source>
        <strain evidence="3 4">TMW 1.2172</strain>
    </source>
</reference>
<evidence type="ECO:0000256" key="1">
    <source>
        <dbReference type="SAM" id="MobiDB-lite"/>
    </source>
</evidence>
<evidence type="ECO:0000259" key="2">
    <source>
        <dbReference type="Pfam" id="PF03432"/>
    </source>
</evidence>
<evidence type="ECO:0000313" key="4">
    <source>
        <dbReference type="Proteomes" id="UP000414364"/>
    </source>
</evidence>
<organism evidence="3 4">
    <name type="scientific">Companilactobacillus halodurans</name>
    <dbReference type="NCBI Taxonomy" id="2584183"/>
    <lineage>
        <taxon>Bacteria</taxon>
        <taxon>Bacillati</taxon>
        <taxon>Bacillota</taxon>
        <taxon>Bacilli</taxon>
        <taxon>Lactobacillales</taxon>
        <taxon>Lactobacillaceae</taxon>
        <taxon>Companilactobacillus</taxon>
    </lineage>
</organism>
<gene>
    <name evidence="3" type="ORF">FHL06_12555</name>
</gene>